<feature type="signal peptide" evidence="2">
    <location>
        <begin position="1"/>
        <end position="15"/>
    </location>
</feature>
<reference evidence="3" key="2">
    <citation type="submission" date="2014-06" db="EMBL/GenBank/DDBJ databases">
        <title>The complete genome of Blastobotrys (Arxula) adeninivorans LS3 - a yeast of biotechnological interest.</title>
        <authorList>
            <person name="Kunze G."/>
            <person name="Gaillardin C."/>
            <person name="Czernicka M."/>
            <person name="Durrens P."/>
            <person name="Martin T."/>
            <person name="Boer E."/>
            <person name="Gabaldon T."/>
            <person name="Cruz J."/>
            <person name="Talla E."/>
            <person name="Marck C."/>
            <person name="Goffeau A."/>
            <person name="Barbe V."/>
            <person name="Baret P."/>
            <person name="Baronian K."/>
            <person name="Beier S."/>
            <person name="Bleykasten C."/>
            <person name="Bode R."/>
            <person name="Casaregola S."/>
            <person name="Despons L."/>
            <person name="Fairhead C."/>
            <person name="Giersberg M."/>
            <person name="Gierski P."/>
            <person name="Hahnel U."/>
            <person name="Hartmann A."/>
            <person name="Jankowska D."/>
            <person name="Jubin C."/>
            <person name="Jung P."/>
            <person name="Lafontaine I."/>
            <person name="Leh-Louis V."/>
            <person name="Lemaire M."/>
            <person name="Marcet-Houben M."/>
            <person name="Mascher M."/>
            <person name="Morel G."/>
            <person name="Richard G.-F."/>
            <person name="Riechen J."/>
            <person name="Sacerdot C."/>
            <person name="Sarkar A."/>
            <person name="Savel G."/>
            <person name="Schacherer J."/>
            <person name="Sherman D."/>
            <person name="Straub M.-L."/>
            <person name="Stein N."/>
            <person name="Thierry A."/>
            <person name="Trautwein-Schult A."/>
            <person name="Westhof E."/>
            <person name="Worch S."/>
            <person name="Dujon B."/>
            <person name="Souciet J.-L."/>
            <person name="Wincker P."/>
            <person name="Scholz U."/>
            <person name="Neuveglise N."/>
        </authorList>
    </citation>
    <scope>NUCLEOTIDE SEQUENCE</scope>
    <source>
        <strain evidence="3">LS3</strain>
    </source>
</reference>
<organism evidence="3">
    <name type="scientific">Blastobotrys adeninivorans</name>
    <name type="common">Yeast</name>
    <name type="synonym">Arxula adeninivorans</name>
    <dbReference type="NCBI Taxonomy" id="409370"/>
    <lineage>
        <taxon>Eukaryota</taxon>
        <taxon>Fungi</taxon>
        <taxon>Dikarya</taxon>
        <taxon>Ascomycota</taxon>
        <taxon>Saccharomycotina</taxon>
        <taxon>Dipodascomycetes</taxon>
        <taxon>Dipodascales</taxon>
        <taxon>Trichomonascaceae</taxon>
        <taxon>Blastobotrys</taxon>
    </lineage>
</organism>
<feature type="chain" id="PRO_5013039883" evidence="2">
    <location>
        <begin position="16"/>
        <end position="211"/>
    </location>
</feature>
<protein>
    <submittedName>
        <fullName evidence="3">ARAD1A00660p</fullName>
    </submittedName>
</protein>
<evidence type="ECO:0000256" key="1">
    <source>
        <dbReference type="SAM" id="MobiDB-lite"/>
    </source>
</evidence>
<evidence type="ECO:0000256" key="2">
    <source>
        <dbReference type="SAM" id="SignalP"/>
    </source>
</evidence>
<feature type="compositionally biased region" description="Basic and acidic residues" evidence="1">
    <location>
        <begin position="142"/>
        <end position="153"/>
    </location>
</feature>
<evidence type="ECO:0000313" key="3">
    <source>
        <dbReference type="EMBL" id="CDP33052.1"/>
    </source>
</evidence>
<gene>
    <name evidence="3" type="ORF">GNLVRS02_ARAD1A00660g</name>
</gene>
<name>A0A060T2B7_BLAAD</name>
<feature type="compositionally biased region" description="Basic residues" evidence="1">
    <location>
        <begin position="191"/>
        <end position="211"/>
    </location>
</feature>
<dbReference type="AlphaFoldDB" id="A0A060T2B7"/>
<feature type="region of interest" description="Disordered" evidence="1">
    <location>
        <begin position="123"/>
        <end position="155"/>
    </location>
</feature>
<reference evidence="3" key="1">
    <citation type="submission" date="2014-02" db="EMBL/GenBank/DDBJ databases">
        <authorList>
            <person name="Genoscope - CEA"/>
        </authorList>
    </citation>
    <scope>NUCLEOTIDE SEQUENCE</scope>
    <source>
        <strain evidence="3">LS3</strain>
    </source>
</reference>
<dbReference type="EMBL" id="HG937691">
    <property type="protein sequence ID" value="CDP33052.1"/>
    <property type="molecule type" value="Genomic_DNA"/>
</dbReference>
<sequence length="211" mass="23517">MLMLIIAHLLASIVCYSLNANISRNQAHNDGNNFIAIYIELPKGAVAPQTVEILALTLLGECTFQLLQYFQKAILRYTRSNGNEDDSAKDIGHRESCGCGGLLQNKFTKACFRASEGKDQNLEKEWEEYSGTSSEWASGPISEKDESGSHLETIEPSEIVSTTFRSFRTPLSPIYEDPAEEPSSTSYAQKHSGHTQRSKNKRKCAKLSRQH</sequence>
<feature type="region of interest" description="Disordered" evidence="1">
    <location>
        <begin position="171"/>
        <end position="211"/>
    </location>
</feature>
<accession>A0A060T2B7</accession>
<keyword evidence="2" id="KW-0732">Signal</keyword>
<proteinExistence type="predicted"/>